<reference evidence="2" key="1">
    <citation type="submission" date="2023-07" db="EMBL/GenBank/DDBJ databases">
        <title>Functional and genomic diversity of the sorghum phyllosphere microbiome.</title>
        <authorList>
            <person name="Shade A."/>
        </authorList>
    </citation>
    <scope>NUCLEOTIDE SEQUENCE</scope>
    <source>
        <strain evidence="2">SORGH_AS_0457</strain>
    </source>
</reference>
<evidence type="ECO:0000313" key="3">
    <source>
        <dbReference type="Proteomes" id="UP001226084"/>
    </source>
</evidence>
<name>A0AAP5E8W7_9GAMM</name>
<accession>A0AAP5E8W7</accession>
<sequence length="160" mass="17223">MKLARIGSTGPAWAPDDISGTGAACSPGRWNRPGEKVVYAAPSLAMAVLETAAHIDDNGLPLNKYVIEIDVPDDVWAARRVTSAATLPVGWDAIPHGMISVNTGSAWYSEGAHAIIELPSVIAPEETIVLINAQHPDAQRMTARATRRLQYNLLFRSRGR</sequence>
<proteinExistence type="predicted"/>
<dbReference type="Proteomes" id="UP001226084">
    <property type="component" value="Unassembled WGS sequence"/>
</dbReference>
<dbReference type="SMART" id="SM00953">
    <property type="entry name" value="RES"/>
    <property type="match status" value="1"/>
</dbReference>
<evidence type="ECO:0000259" key="1">
    <source>
        <dbReference type="SMART" id="SM00953"/>
    </source>
</evidence>
<dbReference type="RefSeq" id="WP_093533585.1">
    <property type="nucleotide sequence ID" value="NZ_CP118898.1"/>
</dbReference>
<dbReference type="EMBL" id="JAUTAS010000001">
    <property type="protein sequence ID" value="MDQ1107477.1"/>
    <property type="molecule type" value="Genomic_DNA"/>
</dbReference>
<dbReference type="Pfam" id="PF08808">
    <property type="entry name" value="RES"/>
    <property type="match status" value="1"/>
</dbReference>
<gene>
    <name evidence="2" type="ORF">QE424_000636</name>
</gene>
<evidence type="ECO:0000313" key="2">
    <source>
        <dbReference type="EMBL" id="MDQ1107477.1"/>
    </source>
</evidence>
<dbReference type="InterPro" id="IPR014914">
    <property type="entry name" value="RES_dom"/>
</dbReference>
<protein>
    <submittedName>
        <fullName evidence="2">RES domain-containing protein</fullName>
    </submittedName>
</protein>
<dbReference type="AlphaFoldDB" id="A0AAP5E8W7"/>
<feature type="domain" description="RES" evidence="1">
    <location>
        <begin position="17"/>
        <end position="145"/>
    </location>
</feature>
<comment type="caution">
    <text evidence="2">The sequence shown here is derived from an EMBL/GenBank/DDBJ whole genome shotgun (WGS) entry which is preliminary data.</text>
</comment>
<organism evidence="2 3">
    <name type="scientific">Stenotrophomonas rhizophila</name>
    <dbReference type="NCBI Taxonomy" id="216778"/>
    <lineage>
        <taxon>Bacteria</taxon>
        <taxon>Pseudomonadati</taxon>
        <taxon>Pseudomonadota</taxon>
        <taxon>Gammaproteobacteria</taxon>
        <taxon>Lysobacterales</taxon>
        <taxon>Lysobacteraceae</taxon>
        <taxon>Stenotrophomonas</taxon>
    </lineage>
</organism>